<organism evidence="1 2">
    <name type="scientific">Scytonema hofmannii FACHB-248</name>
    <dbReference type="NCBI Taxonomy" id="1842502"/>
    <lineage>
        <taxon>Bacteria</taxon>
        <taxon>Bacillati</taxon>
        <taxon>Cyanobacteriota</taxon>
        <taxon>Cyanophyceae</taxon>
        <taxon>Nostocales</taxon>
        <taxon>Scytonemataceae</taxon>
        <taxon>Scytonema</taxon>
    </lineage>
</organism>
<name>A0ABR8GTC3_9CYAN</name>
<comment type="caution">
    <text evidence="1">The sequence shown here is derived from an EMBL/GenBank/DDBJ whole genome shotgun (WGS) entry which is preliminary data.</text>
</comment>
<evidence type="ECO:0000313" key="1">
    <source>
        <dbReference type="EMBL" id="MBD2606305.1"/>
    </source>
</evidence>
<dbReference type="Proteomes" id="UP000660380">
    <property type="component" value="Unassembled WGS sequence"/>
</dbReference>
<evidence type="ECO:0000313" key="2">
    <source>
        <dbReference type="Proteomes" id="UP000660380"/>
    </source>
</evidence>
<accession>A0ABR8GTC3</accession>
<reference evidence="1 2" key="1">
    <citation type="journal article" date="2020" name="ISME J.">
        <title>Comparative genomics reveals insights into cyanobacterial evolution and habitat adaptation.</title>
        <authorList>
            <person name="Chen M.Y."/>
            <person name="Teng W.K."/>
            <person name="Zhao L."/>
            <person name="Hu C.X."/>
            <person name="Zhou Y.K."/>
            <person name="Han B.P."/>
            <person name="Song L.R."/>
            <person name="Shu W.S."/>
        </authorList>
    </citation>
    <scope>NUCLEOTIDE SEQUENCE [LARGE SCALE GENOMIC DNA]</scope>
    <source>
        <strain evidence="1 2">FACHB-248</strain>
    </source>
</reference>
<dbReference type="EMBL" id="JACJTA010000038">
    <property type="protein sequence ID" value="MBD2606305.1"/>
    <property type="molecule type" value="Genomic_DNA"/>
</dbReference>
<gene>
    <name evidence="1" type="ORF">H6G81_17655</name>
</gene>
<proteinExistence type="predicted"/>
<protein>
    <submittedName>
        <fullName evidence="1">Uncharacterized protein</fullName>
    </submittedName>
</protein>
<sequence length="105" mass="12067">MANSSFFSICYAPIAEFLEDTRAALILQRLDYWLKNPNSGYILCDGYKWIYNSYRKLAEQLPGFSEHQIGRFIRQMENLGWIISERFHVDSQIAKSLKLAVGGAA</sequence>
<keyword evidence="2" id="KW-1185">Reference proteome</keyword>
<dbReference type="RefSeq" id="WP_029630737.1">
    <property type="nucleotide sequence ID" value="NZ_JACJTA010000038.1"/>
</dbReference>